<proteinExistence type="predicted"/>
<accession>A0ABP8L893</accession>
<dbReference type="RefSeq" id="WP_345216067.1">
    <property type="nucleotide sequence ID" value="NZ_BAABGN010000008.1"/>
</dbReference>
<dbReference type="InterPro" id="IPR021408">
    <property type="entry name" value="DUF3046"/>
</dbReference>
<protein>
    <recommendedName>
        <fullName evidence="3">DUF3046 domain-containing protein</fullName>
    </recommendedName>
</protein>
<reference evidence="2" key="1">
    <citation type="journal article" date="2019" name="Int. J. Syst. Evol. Microbiol.">
        <title>The Global Catalogue of Microorganisms (GCM) 10K type strain sequencing project: providing services to taxonomists for standard genome sequencing and annotation.</title>
        <authorList>
            <consortium name="The Broad Institute Genomics Platform"/>
            <consortium name="The Broad Institute Genome Sequencing Center for Infectious Disease"/>
            <person name="Wu L."/>
            <person name="Ma J."/>
        </authorList>
    </citation>
    <scope>NUCLEOTIDE SEQUENCE [LARGE SCALE GENOMIC DNA]</scope>
    <source>
        <strain evidence="2">JCM 17810</strain>
    </source>
</reference>
<evidence type="ECO:0008006" key="3">
    <source>
        <dbReference type="Google" id="ProtNLM"/>
    </source>
</evidence>
<sequence length="80" mass="8976">MKHSEFWQVLDETFGPGYGRSVAEDLVLPGAGGRTAAAALAEGVPPRQVWDAVCDEMQLDESTRWLHRIDPDDPVRRSRR</sequence>
<dbReference type="Pfam" id="PF11248">
    <property type="entry name" value="DUF3046"/>
    <property type="match status" value="1"/>
</dbReference>
<comment type="caution">
    <text evidence="1">The sequence shown here is derived from an EMBL/GenBank/DDBJ whole genome shotgun (WGS) entry which is preliminary data.</text>
</comment>
<dbReference type="EMBL" id="BAABGN010000008">
    <property type="protein sequence ID" value="GAA4423630.1"/>
    <property type="molecule type" value="Genomic_DNA"/>
</dbReference>
<organism evidence="1 2">
    <name type="scientific">Georgenia halophila</name>
    <dbReference type="NCBI Taxonomy" id="620889"/>
    <lineage>
        <taxon>Bacteria</taxon>
        <taxon>Bacillati</taxon>
        <taxon>Actinomycetota</taxon>
        <taxon>Actinomycetes</taxon>
        <taxon>Micrococcales</taxon>
        <taxon>Bogoriellaceae</taxon>
        <taxon>Georgenia</taxon>
    </lineage>
</organism>
<evidence type="ECO:0000313" key="1">
    <source>
        <dbReference type="EMBL" id="GAA4423630.1"/>
    </source>
</evidence>
<gene>
    <name evidence="1" type="ORF">GCM10023169_19520</name>
</gene>
<keyword evidence="2" id="KW-1185">Reference proteome</keyword>
<dbReference type="Proteomes" id="UP001500622">
    <property type="component" value="Unassembled WGS sequence"/>
</dbReference>
<name>A0ABP8L893_9MICO</name>
<evidence type="ECO:0000313" key="2">
    <source>
        <dbReference type="Proteomes" id="UP001500622"/>
    </source>
</evidence>